<dbReference type="Pfam" id="PF03963">
    <property type="entry name" value="FlgD"/>
    <property type="match status" value="1"/>
</dbReference>
<keyword evidence="6" id="KW-0282">Flagellum</keyword>
<dbReference type="AlphaFoldDB" id="D2R532"/>
<dbReference type="OrthoDB" id="280334at2"/>
<dbReference type="InterPro" id="IPR005648">
    <property type="entry name" value="FlgD"/>
</dbReference>
<keyword evidence="3" id="KW-1005">Bacterial flagellum biogenesis</keyword>
<reference evidence="6 7" key="1">
    <citation type="journal article" date="2009" name="Stand. Genomic Sci.">
        <title>Complete genome sequence of Pirellula staleyi type strain (ATCC 27377).</title>
        <authorList>
            <person name="Clum A."/>
            <person name="Tindall B.J."/>
            <person name="Sikorski J."/>
            <person name="Ivanova N."/>
            <person name="Mavrommatis K."/>
            <person name="Lucas S."/>
            <person name="Glavina del Rio T."/>
            <person name="Nolan M."/>
            <person name="Chen F."/>
            <person name="Tice H."/>
            <person name="Pitluck S."/>
            <person name="Cheng J.F."/>
            <person name="Chertkov O."/>
            <person name="Brettin T."/>
            <person name="Han C."/>
            <person name="Detter J.C."/>
            <person name="Kuske C."/>
            <person name="Bruce D."/>
            <person name="Goodwin L."/>
            <person name="Ovchinikova G."/>
            <person name="Pati A."/>
            <person name="Mikhailova N."/>
            <person name="Chen A."/>
            <person name="Palaniappan K."/>
            <person name="Land M."/>
            <person name="Hauser L."/>
            <person name="Chang Y.J."/>
            <person name="Jeffries C.D."/>
            <person name="Chain P."/>
            <person name="Rohde M."/>
            <person name="Goker M."/>
            <person name="Bristow J."/>
            <person name="Eisen J.A."/>
            <person name="Markowitz V."/>
            <person name="Hugenholtz P."/>
            <person name="Kyrpides N.C."/>
            <person name="Klenk H.P."/>
            <person name="Lapidus A."/>
        </authorList>
    </citation>
    <scope>NUCLEOTIDE SEQUENCE [LARGE SCALE GENOMIC DNA]</scope>
    <source>
        <strain evidence="7">ATCC 27377 / DSM 6068 / ICPB 4128</strain>
    </source>
</reference>
<evidence type="ECO:0000256" key="5">
    <source>
        <dbReference type="SAM" id="MobiDB-lite"/>
    </source>
</evidence>
<name>D2R532_PIRSD</name>
<comment type="similarity">
    <text evidence="1">Belongs to the FlgD family.</text>
</comment>
<proteinExistence type="inferred from homology"/>
<organism evidence="6 7">
    <name type="scientific">Pirellula staleyi (strain ATCC 27377 / DSM 6068 / ICPB 4128)</name>
    <name type="common">Pirella staleyi</name>
    <dbReference type="NCBI Taxonomy" id="530564"/>
    <lineage>
        <taxon>Bacteria</taxon>
        <taxon>Pseudomonadati</taxon>
        <taxon>Planctomycetota</taxon>
        <taxon>Planctomycetia</taxon>
        <taxon>Pirellulales</taxon>
        <taxon>Pirellulaceae</taxon>
        <taxon>Pirellula</taxon>
    </lineage>
</organism>
<evidence type="ECO:0000313" key="6">
    <source>
        <dbReference type="EMBL" id="ADB18994.1"/>
    </source>
</evidence>
<protein>
    <recommendedName>
        <fullName evidence="2">Basal-body rod modification protein FlgD</fullName>
    </recommendedName>
</protein>
<evidence type="ECO:0000256" key="1">
    <source>
        <dbReference type="ARBA" id="ARBA00010577"/>
    </source>
</evidence>
<accession>D2R532</accession>
<gene>
    <name evidence="6" type="ordered locus">Psta_4347</name>
</gene>
<evidence type="ECO:0000256" key="2">
    <source>
        <dbReference type="ARBA" id="ARBA00016013"/>
    </source>
</evidence>
<dbReference type="GO" id="GO:0044781">
    <property type="term" value="P:bacterial-type flagellum organization"/>
    <property type="evidence" value="ECO:0007669"/>
    <property type="project" value="UniProtKB-KW"/>
</dbReference>
<dbReference type="HOGENOM" id="CLU_047535_1_2_0"/>
<keyword evidence="7" id="KW-1185">Reference proteome</keyword>
<sequence length="145" mass="15719">MSSVAGTGSTSGAGATTNSDKPKSLEDLGIDEFLQLMITELTNQDPLNPMDNAQMVEQIGQIREIASNDKLSRTLDSVLTGQSLTTASGLIGREVTALDLNNENVEGIVDRVSIEVDEDDATKRTYKVHIGDKEIDLKNIREIKE</sequence>
<dbReference type="STRING" id="530564.Psta_4347"/>
<keyword evidence="6" id="KW-0966">Cell projection</keyword>
<comment type="function">
    <text evidence="4">Required for flagellar hook formation. May act as a scaffolding protein.</text>
</comment>
<evidence type="ECO:0000313" key="7">
    <source>
        <dbReference type="Proteomes" id="UP000001887"/>
    </source>
</evidence>
<evidence type="ECO:0000256" key="4">
    <source>
        <dbReference type="ARBA" id="ARBA00024746"/>
    </source>
</evidence>
<dbReference type="Proteomes" id="UP000001887">
    <property type="component" value="Chromosome"/>
</dbReference>
<feature type="region of interest" description="Disordered" evidence="5">
    <location>
        <begin position="1"/>
        <end position="24"/>
    </location>
</feature>
<dbReference type="eggNOG" id="COG1843">
    <property type="taxonomic scope" value="Bacteria"/>
</dbReference>
<keyword evidence="6" id="KW-0969">Cilium</keyword>
<dbReference type="KEGG" id="psl:Psta_4347"/>
<feature type="compositionally biased region" description="Low complexity" evidence="5">
    <location>
        <begin position="1"/>
        <end position="17"/>
    </location>
</feature>
<evidence type="ECO:0000256" key="3">
    <source>
        <dbReference type="ARBA" id="ARBA00022795"/>
    </source>
</evidence>
<dbReference type="EMBL" id="CP001848">
    <property type="protein sequence ID" value="ADB18994.1"/>
    <property type="molecule type" value="Genomic_DNA"/>
</dbReference>